<comment type="function">
    <text evidence="6">Involved in transcription antitermination. Required for transcription of ribosomal RNA (rRNA) genes. Binds specifically to the boxA antiterminator sequence of the ribosomal RNA (rrn) operons.</text>
</comment>
<comment type="caution">
    <text evidence="9">The sequence shown here is derived from an EMBL/GenBank/DDBJ whole genome shotgun (WGS) entry which is preliminary data.</text>
</comment>
<dbReference type="RefSeq" id="WP_200255033.1">
    <property type="nucleotide sequence ID" value="NZ_JAENIQ020000002.1"/>
</dbReference>
<dbReference type="HAMAP" id="MF_00073">
    <property type="entry name" value="NusB"/>
    <property type="match status" value="1"/>
</dbReference>
<evidence type="ECO:0000313" key="9">
    <source>
        <dbReference type="EMBL" id="MCX7467716.1"/>
    </source>
</evidence>
<feature type="region of interest" description="Disordered" evidence="7">
    <location>
        <begin position="159"/>
        <end position="215"/>
    </location>
</feature>
<dbReference type="Proteomes" id="UP001071478">
    <property type="component" value="Unassembled WGS sequence"/>
</dbReference>
<feature type="compositionally biased region" description="Basic residues" evidence="7">
    <location>
        <begin position="12"/>
        <end position="23"/>
    </location>
</feature>
<proteinExistence type="inferred from homology"/>
<evidence type="ECO:0000313" key="10">
    <source>
        <dbReference type="Proteomes" id="UP001071478"/>
    </source>
</evidence>
<comment type="similarity">
    <text evidence="1 6">Belongs to the NusB family.</text>
</comment>
<name>A0A9Q4C7H1_9CORY</name>
<dbReference type="SUPFAM" id="SSF48013">
    <property type="entry name" value="NusB-like"/>
    <property type="match status" value="1"/>
</dbReference>
<reference evidence="9" key="1">
    <citation type="submission" date="2022-11" db="EMBL/GenBank/DDBJ databases">
        <title>Corynebacterium sp. isolated from Penguins.</title>
        <authorList>
            <person name="Sedlar K."/>
            <person name="Svec P."/>
        </authorList>
    </citation>
    <scope>NUCLEOTIDE SEQUENCE</scope>
    <source>
        <strain evidence="9">P7374</strain>
    </source>
</reference>
<evidence type="ECO:0000256" key="5">
    <source>
        <dbReference type="ARBA" id="ARBA00023163"/>
    </source>
</evidence>
<gene>
    <name evidence="6 9" type="primary">nusB</name>
    <name evidence="9" type="ORF">OS129_02320</name>
</gene>
<evidence type="ECO:0000256" key="4">
    <source>
        <dbReference type="ARBA" id="ARBA00023015"/>
    </source>
</evidence>
<keyword evidence="3 6" id="KW-0694">RNA-binding</keyword>
<dbReference type="GO" id="GO:0005829">
    <property type="term" value="C:cytosol"/>
    <property type="evidence" value="ECO:0007669"/>
    <property type="project" value="TreeGrafter"/>
</dbReference>
<dbReference type="GO" id="GO:0003723">
    <property type="term" value="F:RNA binding"/>
    <property type="evidence" value="ECO:0007669"/>
    <property type="project" value="UniProtKB-UniRule"/>
</dbReference>
<dbReference type="PANTHER" id="PTHR11078">
    <property type="entry name" value="N UTILIZATION SUBSTANCE PROTEIN B-RELATED"/>
    <property type="match status" value="1"/>
</dbReference>
<evidence type="ECO:0000256" key="3">
    <source>
        <dbReference type="ARBA" id="ARBA00022884"/>
    </source>
</evidence>
<accession>A0A9Q4C7H1</accession>
<dbReference type="InterPro" id="IPR035926">
    <property type="entry name" value="NusB-like_sf"/>
</dbReference>
<protein>
    <recommendedName>
        <fullName evidence="6">Transcription antitermination protein NusB</fullName>
    </recommendedName>
    <alternativeName>
        <fullName evidence="6">Antitermination factor NusB</fullName>
    </alternativeName>
</protein>
<evidence type="ECO:0000256" key="1">
    <source>
        <dbReference type="ARBA" id="ARBA00005952"/>
    </source>
</evidence>
<dbReference type="InterPro" id="IPR011605">
    <property type="entry name" value="NusB_fam"/>
</dbReference>
<sequence>MTDNDRQSSGRRPAHKRRGSRFRARRRAVDILFEAEARDVDPVAIVDDRVELSRLPQPDVAPVAEYTRTIVEGTACELDRVDDTIARYLVEDWTFGRLPAVERAILRVAVWELLFNPEVPPVAAIDEAVRLTGDYSSDTAQAYVNAVLDSVAGNLDALREGEPAPEAPDFLDPGDAEETGGDEDPDAPGETGDPGDPAHHVPSSPTDGAGEPESR</sequence>
<dbReference type="PANTHER" id="PTHR11078:SF3">
    <property type="entry name" value="ANTITERMINATION NUSB DOMAIN-CONTAINING PROTEIN"/>
    <property type="match status" value="1"/>
</dbReference>
<dbReference type="InterPro" id="IPR006027">
    <property type="entry name" value="NusB_RsmB_TIM44"/>
</dbReference>
<evidence type="ECO:0000256" key="7">
    <source>
        <dbReference type="SAM" id="MobiDB-lite"/>
    </source>
</evidence>
<dbReference type="NCBIfam" id="TIGR01951">
    <property type="entry name" value="nusB"/>
    <property type="match status" value="1"/>
</dbReference>
<organism evidence="9 10">
    <name type="scientific">Corynebacterium pygosceleis</name>
    <dbReference type="NCBI Taxonomy" id="2800406"/>
    <lineage>
        <taxon>Bacteria</taxon>
        <taxon>Bacillati</taxon>
        <taxon>Actinomycetota</taxon>
        <taxon>Actinomycetes</taxon>
        <taxon>Mycobacteriales</taxon>
        <taxon>Corynebacteriaceae</taxon>
        <taxon>Corynebacterium</taxon>
    </lineage>
</organism>
<dbReference type="Pfam" id="PF01029">
    <property type="entry name" value="NusB"/>
    <property type="match status" value="1"/>
</dbReference>
<feature type="region of interest" description="Disordered" evidence="7">
    <location>
        <begin position="1"/>
        <end position="23"/>
    </location>
</feature>
<evidence type="ECO:0000259" key="8">
    <source>
        <dbReference type="Pfam" id="PF01029"/>
    </source>
</evidence>
<dbReference type="Gene3D" id="1.10.940.10">
    <property type="entry name" value="NusB-like"/>
    <property type="match status" value="1"/>
</dbReference>
<evidence type="ECO:0000256" key="2">
    <source>
        <dbReference type="ARBA" id="ARBA00022814"/>
    </source>
</evidence>
<dbReference type="GO" id="GO:0006353">
    <property type="term" value="P:DNA-templated transcription termination"/>
    <property type="evidence" value="ECO:0007669"/>
    <property type="project" value="UniProtKB-UniRule"/>
</dbReference>
<keyword evidence="5 6" id="KW-0804">Transcription</keyword>
<keyword evidence="2 6" id="KW-0889">Transcription antitermination</keyword>
<dbReference type="AlphaFoldDB" id="A0A9Q4C7H1"/>
<feature type="compositionally biased region" description="Acidic residues" evidence="7">
    <location>
        <begin position="172"/>
        <end position="187"/>
    </location>
</feature>
<dbReference type="GO" id="GO:0031564">
    <property type="term" value="P:transcription antitermination"/>
    <property type="evidence" value="ECO:0007669"/>
    <property type="project" value="UniProtKB-KW"/>
</dbReference>
<dbReference type="EMBL" id="JAPMKU010000001">
    <property type="protein sequence ID" value="MCX7467716.1"/>
    <property type="molecule type" value="Genomic_DNA"/>
</dbReference>
<evidence type="ECO:0000256" key="6">
    <source>
        <dbReference type="HAMAP-Rule" id="MF_00073"/>
    </source>
</evidence>
<keyword evidence="4 6" id="KW-0805">Transcription regulation</keyword>
<feature type="domain" description="NusB/RsmB/TIM44" evidence="8">
    <location>
        <begin position="24"/>
        <end position="152"/>
    </location>
</feature>